<proteinExistence type="predicted"/>
<dbReference type="EMBL" id="MU853833">
    <property type="protein sequence ID" value="KAK3938265.1"/>
    <property type="molecule type" value="Genomic_DNA"/>
</dbReference>
<sequence>MTLTSSIFRLPFELRMEIWELAATAPRVIDICVEGTAVTTCTKPHPLLHVCHESRTIYLEQNGDKLQVQNSEARLAVNFGRDFFAVRSTTGDWPTRTFPSEHPLRQLERVIVDLRTTCYMSFLVSKFSQIQELRVFLEDIPKQLHLTPASEFRHHCPLHRDDISPRDYYQQCDRQSGVPCPTCLWAEGFWNFGFPYSPFWGDFRVTLDSSLPKFPTVEQILHTRNPLVRCVKTGTRKSFTGTIQALRDLAAAFLIENR</sequence>
<evidence type="ECO:0000313" key="3">
    <source>
        <dbReference type="Proteomes" id="UP001303473"/>
    </source>
</evidence>
<feature type="domain" description="2EXR" evidence="1">
    <location>
        <begin position="9"/>
        <end position="83"/>
    </location>
</feature>
<organism evidence="2 3">
    <name type="scientific">Diplogelasinospora grovesii</name>
    <dbReference type="NCBI Taxonomy" id="303347"/>
    <lineage>
        <taxon>Eukaryota</taxon>
        <taxon>Fungi</taxon>
        <taxon>Dikarya</taxon>
        <taxon>Ascomycota</taxon>
        <taxon>Pezizomycotina</taxon>
        <taxon>Sordariomycetes</taxon>
        <taxon>Sordariomycetidae</taxon>
        <taxon>Sordariales</taxon>
        <taxon>Diplogelasinosporaceae</taxon>
        <taxon>Diplogelasinospora</taxon>
    </lineage>
</organism>
<keyword evidence="3" id="KW-1185">Reference proteome</keyword>
<dbReference type="Pfam" id="PF20150">
    <property type="entry name" value="2EXR"/>
    <property type="match status" value="1"/>
</dbReference>
<protein>
    <recommendedName>
        <fullName evidence="1">2EXR domain-containing protein</fullName>
    </recommendedName>
</protein>
<comment type="caution">
    <text evidence="2">The sequence shown here is derived from an EMBL/GenBank/DDBJ whole genome shotgun (WGS) entry which is preliminary data.</text>
</comment>
<gene>
    <name evidence="2" type="ORF">QBC46DRAFT_365606</name>
</gene>
<evidence type="ECO:0000259" key="1">
    <source>
        <dbReference type="Pfam" id="PF20150"/>
    </source>
</evidence>
<dbReference type="PANTHER" id="PTHR35910">
    <property type="entry name" value="2EXR DOMAIN-CONTAINING PROTEIN"/>
    <property type="match status" value="1"/>
</dbReference>
<dbReference type="InterPro" id="IPR045518">
    <property type="entry name" value="2EXR"/>
</dbReference>
<evidence type="ECO:0000313" key="2">
    <source>
        <dbReference type="EMBL" id="KAK3938265.1"/>
    </source>
</evidence>
<reference evidence="3" key="1">
    <citation type="journal article" date="2023" name="Mol. Phylogenet. Evol.">
        <title>Genome-scale phylogeny and comparative genomics of the fungal order Sordariales.</title>
        <authorList>
            <person name="Hensen N."/>
            <person name="Bonometti L."/>
            <person name="Westerberg I."/>
            <person name="Brannstrom I.O."/>
            <person name="Guillou S."/>
            <person name="Cros-Aarteil S."/>
            <person name="Calhoun S."/>
            <person name="Haridas S."/>
            <person name="Kuo A."/>
            <person name="Mondo S."/>
            <person name="Pangilinan J."/>
            <person name="Riley R."/>
            <person name="LaButti K."/>
            <person name="Andreopoulos B."/>
            <person name="Lipzen A."/>
            <person name="Chen C."/>
            <person name="Yan M."/>
            <person name="Daum C."/>
            <person name="Ng V."/>
            <person name="Clum A."/>
            <person name="Steindorff A."/>
            <person name="Ohm R.A."/>
            <person name="Martin F."/>
            <person name="Silar P."/>
            <person name="Natvig D.O."/>
            <person name="Lalanne C."/>
            <person name="Gautier V."/>
            <person name="Ament-Velasquez S.L."/>
            <person name="Kruys A."/>
            <person name="Hutchinson M.I."/>
            <person name="Powell A.J."/>
            <person name="Barry K."/>
            <person name="Miller A.N."/>
            <person name="Grigoriev I.V."/>
            <person name="Debuchy R."/>
            <person name="Gladieux P."/>
            <person name="Hiltunen Thoren M."/>
            <person name="Johannesson H."/>
        </authorList>
    </citation>
    <scope>NUCLEOTIDE SEQUENCE [LARGE SCALE GENOMIC DNA]</scope>
    <source>
        <strain evidence="3">CBS 340.73</strain>
    </source>
</reference>
<name>A0AAN6N3S1_9PEZI</name>
<dbReference type="Proteomes" id="UP001303473">
    <property type="component" value="Unassembled WGS sequence"/>
</dbReference>
<accession>A0AAN6N3S1</accession>
<dbReference type="AlphaFoldDB" id="A0AAN6N3S1"/>
<dbReference type="PANTHER" id="PTHR35910:SF1">
    <property type="entry name" value="2EXR DOMAIN-CONTAINING PROTEIN"/>
    <property type="match status" value="1"/>
</dbReference>